<comment type="caution">
    <text evidence="2">The sequence shown here is derived from an EMBL/GenBank/DDBJ whole genome shotgun (WGS) entry which is preliminary data.</text>
</comment>
<organism evidence="2">
    <name type="scientific">marine sediment metagenome</name>
    <dbReference type="NCBI Taxonomy" id="412755"/>
    <lineage>
        <taxon>unclassified sequences</taxon>
        <taxon>metagenomes</taxon>
        <taxon>ecological metagenomes</taxon>
    </lineage>
</organism>
<protein>
    <submittedName>
        <fullName evidence="2">Uncharacterized protein</fullName>
    </submittedName>
</protein>
<name>X1QXW5_9ZZZZ</name>
<accession>X1QXW5</accession>
<feature type="region of interest" description="Disordered" evidence="1">
    <location>
        <begin position="1"/>
        <end position="45"/>
    </location>
</feature>
<feature type="compositionally biased region" description="Basic and acidic residues" evidence="1">
    <location>
        <begin position="33"/>
        <end position="45"/>
    </location>
</feature>
<dbReference type="EMBL" id="BARW01011357">
    <property type="protein sequence ID" value="GAI73113.1"/>
    <property type="molecule type" value="Genomic_DNA"/>
</dbReference>
<evidence type="ECO:0000256" key="1">
    <source>
        <dbReference type="SAM" id="MobiDB-lite"/>
    </source>
</evidence>
<reference evidence="2" key="1">
    <citation type="journal article" date="2014" name="Front. Microbiol.">
        <title>High frequency of phylogenetically diverse reductive dehalogenase-homologous genes in deep subseafloor sedimentary metagenomes.</title>
        <authorList>
            <person name="Kawai M."/>
            <person name="Futagami T."/>
            <person name="Toyoda A."/>
            <person name="Takaki Y."/>
            <person name="Nishi S."/>
            <person name="Hori S."/>
            <person name="Arai W."/>
            <person name="Tsubouchi T."/>
            <person name="Morono Y."/>
            <person name="Uchiyama I."/>
            <person name="Ito T."/>
            <person name="Fujiyama A."/>
            <person name="Inagaki F."/>
            <person name="Takami H."/>
        </authorList>
    </citation>
    <scope>NUCLEOTIDE SEQUENCE</scope>
    <source>
        <strain evidence="2">Expedition CK06-06</strain>
    </source>
</reference>
<dbReference type="AlphaFoldDB" id="X1QXW5"/>
<gene>
    <name evidence="2" type="ORF">S12H4_21934</name>
</gene>
<evidence type="ECO:0000313" key="2">
    <source>
        <dbReference type="EMBL" id="GAI73113.1"/>
    </source>
</evidence>
<proteinExistence type="predicted"/>
<sequence length="45" mass="4865">MHQPDLTENGKSAEICNPDPGRPAPGESFKNGKSAENEKPRTLTD</sequence>